<comment type="caution">
    <text evidence="1">The sequence shown here is derived from an EMBL/GenBank/DDBJ whole genome shotgun (WGS) entry which is preliminary data.</text>
</comment>
<evidence type="ECO:0000313" key="2">
    <source>
        <dbReference type="Proteomes" id="UP000054172"/>
    </source>
</evidence>
<name>A0A0Q4B5Y6_9BACT</name>
<organism evidence="1 2">
    <name type="scientific">Candidatus [Bacteroides] periocalifornicus</name>
    <dbReference type="NCBI Taxonomy" id="1702214"/>
    <lineage>
        <taxon>Bacteria</taxon>
        <taxon>Pseudomonadati</taxon>
        <taxon>Bacteroidota</taxon>
    </lineage>
</organism>
<gene>
    <name evidence="1" type="ORF">AL399_08500</name>
</gene>
<dbReference type="STRING" id="1702214.AL399_08500"/>
<proteinExistence type="predicted"/>
<dbReference type="AlphaFoldDB" id="A0A0Q4B5Y6"/>
<accession>A0A0Q4B5Y6</accession>
<protein>
    <recommendedName>
        <fullName evidence="3">Outer membrane protein beta-barrel domain-containing protein</fullName>
    </recommendedName>
</protein>
<evidence type="ECO:0000313" key="1">
    <source>
        <dbReference type="EMBL" id="KQM08220.1"/>
    </source>
</evidence>
<dbReference type="PATRIC" id="fig|1702214.3.peg.1851"/>
<keyword evidence="2" id="KW-1185">Reference proteome</keyword>
<evidence type="ECO:0008006" key="3">
    <source>
        <dbReference type="Google" id="ProtNLM"/>
    </source>
</evidence>
<dbReference type="EMBL" id="LIIK01000054">
    <property type="protein sequence ID" value="KQM08220.1"/>
    <property type="molecule type" value="Genomic_DNA"/>
</dbReference>
<dbReference type="Proteomes" id="UP000054172">
    <property type="component" value="Unassembled WGS sequence"/>
</dbReference>
<sequence>MGATIPLFAQPRYVCIKGGYQEFDGNGKSKGKVFGNITSTITAARAAQIHYPSQPDSIYWAFYKEGSTKPFQLIDARCVVLIERTKRQGKHLDSVYRLYIGEDKGGTVGVYSASQASGGQVLVEVDSAGVTYTDMNSLVNQSVRIADRAVRLADSLTNRNPRSRVSHSRSRTRFTVLDGDTVSKTSITTITNDRGGVLITTQRADGRVDTVRYDGTVVKGSIPKGPEKADSEDDSKNSKCSLGRFWERQFEYRNFHAHWVGIDLGVSMLLSPQGNLTFSDDLEPFSIQPGKSVYVALNFLQKSIPIQTTMGFVIGLGFSWCNYRFTLDNTISIADGKAVADFSRRNQGYKVNSTWLHSGYLTLPLLFEIQNGYRSWRRIHFSAGVIGGLRIYNVANLKYSGGKDSESGNLYLNNLQLIPTLRLGIGYMKFFVNFYPFGLFQSNRGPRVYPLDVGMTLLSF</sequence>
<reference evidence="1" key="1">
    <citation type="submission" date="2015-08" db="EMBL/GenBank/DDBJ databases">
        <title>Candidatus Bacteriodes Periocalifornicus.</title>
        <authorList>
            <person name="McLean J.S."/>
            <person name="Kelley S."/>
        </authorList>
    </citation>
    <scope>NUCLEOTIDE SEQUENCE [LARGE SCALE GENOMIC DNA]</scope>
    <source>
        <strain evidence="1">12B</strain>
    </source>
</reference>